<protein>
    <submittedName>
        <fullName evidence="3">Uncharacterized protein</fullName>
    </submittedName>
</protein>
<accession>A0AAD5QU18</accession>
<feature type="chain" id="PRO_5041979588" evidence="2">
    <location>
        <begin position="20"/>
        <end position="130"/>
    </location>
</feature>
<sequence length="130" mass="13809">MVSLRLFVAIFAFVAVAVAIKCYNQTTSDNAQPKRNVKCNSGSKYCIKVKVEQELLFLNMYGCDTGSCHIDAKISILAQQGWGEQAGWGQQSGGGWGGQSGGWGQQSGGWGAGQPSGQQQWANAQGGGRY</sequence>
<feature type="compositionally biased region" description="Low complexity" evidence="1">
    <location>
        <begin position="115"/>
        <end position="124"/>
    </location>
</feature>
<dbReference type="Proteomes" id="UP001196413">
    <property type="component" value="Unassembled WGS sequence"/>
</dbReference>
<gene>
    <name evidence="3" type="ORF">KIN20_025002</name>
</gene>
<evidence type="ECO:0000313" key="3">
    <source>
        <dbReference type="EMBL" id="KAJ1364828.1"/>
    </source>
</evidence>
<feature type="region of interest" description="Disordered" evidence="1">
    <location>
        <begin position="85"/>
        <end position="130"/>
    </location>
</feature>
<evidence type="ECO:0000313" key="4">
    <source>
        <dbReference type="Proteomes" id="UP001196413"/>
    </source>
</evidence>
<comment type="caution">
    <text evidence="3">The sequence shown here is derived from an EMBL/GenBank/DDBJ whole genome shotgun (WGS) entry which is preliminary data.</text>
</comment>
<keyword evidence="2" id="KW-0732">Signal</keyword>
<keyword evidence="4" id="KW-1185">Reference proteome</keyword>
<organism evidence="3 4">
    <name type="scientific">Parelaphostrongylus tenuis</name>
    <name type="common">Meningeal worm</name>
    <dbReference type="NCBI Taxonomy" id="148309"/>
    <lineage>
        <taxon>Eukaryota</taxon>
        <taxon>Metazoa</taxon>
        <taxon>Ecdysozoa</taxon>
        <taxon>Nematoda</taxon>
        <taxon>Chromadorea</taxon>
        <taxon>Rhabditida</taxon>
        <taxon>Rhabditina</taxon>
        <taxon>Rhabditomorpha</taxon>
        <taxon>Strongyloidea</taxon>
        <taxon>Metastrongylidae</taxon>
        <taxon>Parelaphostrongylus</taxon>
    </lineage>
</organism>
<name>A0AAD5QU18_PARTN</name>
<evidence type="ECO:0000256" key="2">
    <source>
        <dbReference type="SAM" id="SignalP"/>
    </source>
</evidence>
<dbReference type="AlphaFoldDB" id="A0AAD5QU18"/>
<dbReference type="EMBL" id="JAHQIW010005075">
    <property type="protein sequence ID" value="KAJ1364828.1"/>
    <property type="molecule type" value="Genomic_DNA"/>
</dbReference>
<proteinExistence type="predicted"/>
<feature type="signal peptide" evidence="2">
    <location>
        <begin position="1"/>
        <end position="19"/>
    </location>
</feature>
<evidence type="ECO:0000256" key="1">
    <source>
        <dbReference type="SAM" id="MobiDB-lite"/>
    </source>
</evidence>
<feature type="compositionally biased region" description="Gly residues" evidence="1">
    <location>
        <begin position="85"/>
        <end position="114"/>
    </location>
</feature>
<reference evidence="3" key="1">
    <citation type="submission" date="2021-06" db="EMBL/GenBank/DDBJ databases">
        <title>Parelaphostrongylus tenuis whole genome reference sequence.</title>
        <authorList>
            <person name="Garwood T.J."/>
            <person name="Larsen P.A."/>
            <person name="Fountain-Jones N.M."/>
            <person name="Garbe J.R."/>
            <person name="Macchietto M.G."/>
            <person name="Kania S.A."/>
            <person name="Gerhold R.W."/>
            <person name="Richards J.E."/>
            <person name="Wolf T.M."/>
        </authorList>
    </citation>
    <scope>NUCLEOTIDE SEQUENCE</scope>
    <source>
        <strain evidence="3">MNPRO001-30</strain>
        <tissue evidence="3">Meninges</tissue>
    </source>
</reference>